<reference evidence="2" key="1">
    <citation type="journal article" date="2023" name="GigaByte">
        <title>Genome assembly of the bearded iris, Iris pallida Lam.</title>
        <authorList>
            <person name="Bruccoleri R.E."/>
            <person name="Oakeley E.J."/>
            <person name="Faust A.M.E."/>
            <person name="Altorfer M."/>
            <person name="Dessus-Babus S."/>
            <person name="Burckhardt D."/>
            <person name="Oertli M."/>
            <person name="Naumann U."/>
            <person name="Petersen F."/>
            <person name="Wong J."/>
        </authorList>
    </citation>
    <scope>NUCLEOTIDE SEQUENCE</scope>
    <source>
        <strain evidence="2">GSM-AAB239-AS_SAM_17_03QT</strain>
    </source>
</reference>
<protein>
    <submittedName>
        <fullName evidence="2">Hornerin-like</fullName>
    </submittedName>
</protein>
<keyword evidence="3" id="KW-1185">Reference proteome</keyword>
<feature type="region of interest" description="Disordered" evidence="1">
    <location>
        <begin position="1"/>
        <end position="37"/>
    </location>
</feature>
<comment type="caution">
    <text evidence="2">The sequence shown here is derived from an EMBL/GenBank/DDBJ whole genome shotgun (WGS) entry which is preliminary data.</text>
</comment>
<sequence length="222" mass="23876">MGKGKRKGKGPSVLPPFACRRPRLSPGGRVAMDAERPPWPGCDAGVLLPPRRPPSSPFSIPPPPWLAGALLAGRIPPCGLFQSFPPPLHPHGVVVPDGATGRVAERLVLILRRRRSPYPLFLLPLVLRLAGAAPRWTPSVRRPPLLRLCCRGLRPPLSQLPRPHLLPRWRPPLSPSFFSLPWTKPNFQAAPDGSEASPASARLAPPASQGPEAPSWPAVAAS</sequence>
<feature type="region of interest" description="Disordered" evidence="1">
    <location>
        <begin position="188"/>
        <end position="222"/>
    </location>
</feature>
<dbReference type="AlphaFoldDB" id="A0AAX6HF95"/>
<accession>A0AAX6HF95</accession>
<reference evidence="2" key="2">
    <citation type="submission" date="2023-04" db="EMBL/GenBank/DDBJ databases">
        <authorList>
            <person name="Bruccoleri R.E."/>
            <person name="Oakeley E.J."/>
            <person name="Faust A.-M."/>
            <person name="Dessus-Babus S."/>
            <person name="Altorfer M."/>
            <person name="Burckhardt D."/>
            <person name="Oertli M."/>
            <person name="Naumann U."/>
            <person name="Petersen F."/>
            <person name="Wong J."/>
        </authorList>
    </citation>
    <scope>NUCLEOTIDE SEQUENCE</scope>
    <source>
        <strain evidence="2">GSM-AAB239-AS_SAM_17_03QT</strain>
        <tissue evidence="2">Leaf</tissue>
    </source>
</reference>
<name>A0AAX6HF95_IRIPA</name>
<gene>
    <name evidence="2" type="ORF">M6B38_317165</name>
</gene>
<evidence type="ECO:0000256" key="1">
    <source>
        <dbReference type="SAM" id="MobiDB-lite"/>
    </source>
</evidence>
<evidence type="ECO:0000313" key="3">
    <source>
        <dbReference type="Proteomes" id="UP001140949"/>
    </source>
</evidence>
<organism evidence="2 3">
    <name type="scientific">Iris pallida</name>
    <name type="common">Sweet iris</name>
    <dbReference type="NCBI Taxonomy" id="29817"/>
    <lineage>
        <taxon>Eukaryota</taxon>
        <taxon>Viridiplantae</taxon>
        <taxon>Streptophyta</taxon>
        <taxon>Embryophyta</taxon>
        <taxon>Tracheophyta</taxon>
        <taxon>Spermatophyta</taxon>
        <taxon>Magnoliopsida</taxon>
        <taxon>Liliopsida</taxon>
        <taxon>Asparagales</taxon>
        <taxon>Iridaceae</taxon>
        <taxon>Iridoideae</taxon>
        <taxon>Irideae</taxon>
        <taxon>Iris</taxon>
    </lineage>
</organism>
<dbReference type="Proteomes" id="UP001140949">
    <property type="component" value="Unassembled WGS sequence"/>
</dbReference>
<evidence type="ECO:0000313" key="2">
    <source>
        <dbReference type="EMBL" id="KAJ6839307.1"/>
    </source>
</evidence>
<dbReference type="EMBL" id="JANAVB010010085">
    <property type="protein sequence ID" value="KAJ6839307.1"/>
    <property type="molecule type" value="Genomic_DNA"/>
</dbReference>
<proteinExistence type="predicted"/>
<feature type="compositionally biased region" description="Low complexity" evidence="1">
    <location>
        <begin position="196"/>
        <end position="207"/>
    </location>
</feature>